<comment type="caution">
    <text evidence="1">The sequence shown here is derived from an EMBL/GenBank/DDBJ whole genome shotgun (WGS) entry which is preliminary data.</text>
</comment>
<dbReference type="AlphaFoldDB" id="A0AAJ2KRL2"/>
<reference evidence="1" key="1">
    <citation type="submission" date="2023-10" db="EMBL/GenBank/DDBJ databases">
        <title>Screening of Alkalihalophilus pseudofirmusBZ-TG-HK211 and Its Alleviation of Salt Stress on Rapeseed Growth.</title>
        <authorList>
            <person name="Zhao B."/>
            <person name="Guo T."/>
        </authorList>
    </citation>
    <scope>NUCLEOTIDE SEQUENCE</scope>
    <source>
        <strain evidence="1">BZ-TG-HK211</strain>
    </source>
</reference>
<organism evidence="1 2">
    <name type="scientific">Alkalihalophilus pseudofirmus</name>
    <name type="common">Bacillus pseudofirmus</name>
    <dbReference type="NCBI Taxonomy" id="79885"/>
    <lineage>
        <taxon>Bacteria</taxon>
        <taxon>Bacillati</taxon>
        <taxon>Bacillota</taxon>
        <taxon>Bacilli</taxon>
        <taxon>Bacillales</taxon>
        <taxon>Bacillaceae</taxon>
        <taxon>Alkalihalophilus</taxon>
    </lineage>
</organism>
<evidence type="ECO:0000313" key="1">
    <source>
        <dbReference type="EMBL" id="MDV2883557.1"/>
    </source>
</evidence>
<proteinExistence type="predicted"/>
<gene>
    <name evidence="1" type="ORF">RYX45_00085</name>
</gene>
<protein>
    <recommendedName>
        <fullName evidence="3">RNA polymerase subunit sigma-70</fullName>
    </recommendedName>
</protein>
<dbReference type="RefSeq" id="WP_323465516.1">
    <property type="nucleotide sequence ID" value="NZ_CP144224.1"/>
</dbReference>
<sequence>MDVSERKIHYMRSSMRQQSMHQSTDQMFHVDFHSFVEKESTNTNLELASEFGLSLRDVRALKHKLGRN</sequence>
<dbReference type="Proteomes" id="UP001285636">
    <property type="component" value="Unassembled WGS sequence"/>
</dbReference>
<accession>A0AAJ2KRL2</accession>
<dbReference type="EMBL" id="JAWJAY010000001">
    <property type="protein sequence ID" value="MDV2883557.1"/>
    <property type="molecule type" value="Genomic_DNA"/>
</dbReference>
<evidence type="ECO:0000313" key="2">
    <source>
        <dbReference type="Proteomes" id="UP001285636"/>
    </source>
</evidence>
<evidence type="ECO:0008006" key="3">
    <source>
        <dbReference type="Google" id="ProtNLM"/>
    </source>
</evidence>
<name>A0AAJ2KRL2_ALKPS</name>